<evidence type="ECO:0000256" key="3">
    <source>
        <dbReference type="RuleBase" id="RU363071"/>
    </source>
</evidence>
<dbReference type="RefSeq" id="WP_135997645.1">
    <property type="nucleotide sequence ID" value="NZ_SRXW01000082.1"/>
</dbReference>
<protein>
    <recommendedName>
        <fullName evidence="3">Phospho-2-dehydro-3-deoxyheptonate aldolase</fullName>
        <ecNumber evidence="3">2.5.1.54</ecNumber>
    </recommendedName>
</protein>
<dbReference type="InterPro" id="IPR013785">
    <property type="entry name" value="Aldolase_TIM"/>
</dbReference>
<dbReference type="AlphaFoldDB" id="A0A4V6RF13"/>
<organism evidence="4 5">
    <name type="scientific">Marinicauda algicola</name>
    <dbReference type="NCBI Taxonomy" id="2029849"/>
    <lineage>
        <taxon>Bacteria</taxon>
        <taxon>Pseudomonadati</taxon>
        <taxon>Pseudomonadota</taxon>
        <taxon>Alphaproteobacteria</taxon>
        <taxon>Maricaulales</taxon>
        <taxon>Maricaulaceae</taxon>
        <taxon>Marinicauda</taxon>
    </lineage>
</organism>
<comment type="caution">
    <text evidence="4">The sequence shown here is derived from an EMBL/GenBank/DDBJ whole genome shotgun (WGS) entry which is preliminary data.</text>
</comment>
<comment type="catalytic activity">
    <reaction evidence="3">
        <text>D-erythrose 4-phosphate + phosphoenolpyruvate + H2O = 7-phospho-2-dehydro-3-deoxy-D-arabino-heptonate + phosphate</text>
        <dbReference type="Rhea" id="RHEA:14717"/>
        <dbReference type="ChEBI" id="CHEBI:15377"/>
        <dbReference type="ChEBI" id="CHEBI:16897"/>
        <dbReference type="ChEBI" id="CHEBI:43474"/>
        <dbReference type="ChEBI" id="CHEBI:58394"/>
        <dbReference type="ChEBI" id="CHEBI:58702"/>
        <dbReference type="EC" id="2.5.1.54"/>
    </reaction>
</comment>
<keyword evidence="5" id="KW-1185">Reference proteome</keyword>
<dbReference type="SUPFAM" id="SSF51569">
    <property type="entry name" value="Aldolase"/>
    <property type="match status" value="1"/>
</dbReference>
<dbReference type="PANTHER" id="PTHR21337">
    <property type="entry name" value="PHOSPHO-2-DEHYDRO-3-DEOXYHEPTONATE ALDOLASE 1, 2"/>
    <property type="match status" value="1"/>
</dbReference>
<feature type="non-terminal residue" evidence="4">
    <location>
        <position position="102"/>
    </location>
</feature>
<dbReference type="GO" id="GO:0009073">
    <property type="term" value="P:aromatic amino acid family biosynthetic process"/>
    <property type="evidence" value="ECO:0007669"/>
    <property type="project" value="InterPro"/>
</dbReference>
<evidence type="ECO:0000313" key="4">
    <source>
        <dbReference type="EMBL" id="TGY85429.1"/>
    </source>
</evidence>
<evidence type="ECO:0000256" key="2">
    <source>
        <dbReference type="ARBA" id="ARBA00022679"/>
    </source>
</evidence>
<name>A0A4V6RF13_9PROT</name>
<evidence type="ECO:0000256" key="1">
    <source>
        <dbReference type="ARBA" id="ARBA00008911"/>
    </source>
</evidence>
<dbReference type="InterPro" id="IPR002480">
    <property type="entry name" value="DAHP_synth_2"/>
</dbReference>
<accession>A0A4V6RF13</accession>
<dbReference type="GO" id="GO:0003849">
    <property type="term" value="F:3-deoxy-7-phosphoheptulonate synthase activity"/>
    <property type="evidence" value="ECO:0007669"/>
    <property type="project" value="UniProtKB-EC"/>
</dbReference>
<dbReference type="PANTHER" id="PTHR21337:SF0">
    <property type="entry name" value="PHOSPHO-2-DEHYDRO-3-DEOXYHEPTONATE ALDOLASE"/>
    <property type="match status" value="1"/>
</dbReference>
<dbReference type="Pfam" id="PF01474">
    <property type="entry name" value="DAHP_synth_2"/>
    <property type="match status" value="1"/>
</dbReference>
<feature type="non-terminal residue" evidence="4">
    <location>
        <position position="1"/>
    </location>
</feature>
<dbReference type="EMBL" id="SRXW01000082">
    <property type="protein sequence ID" value="TGY85429.1"/>
    <property type="molecule type" value="Genomic_DNA"/>
</dbReference>
<dbReference type="Proteomes" id="UP000308054">
    <property type="component" value="Unassembled WGS sequence"/>
</dbReference>
<dbReference type="Gene3D" id="3.20.20.70">
    <property type="entry name" value="Aldolase class I"/>
    <property type="match status" value="1"/>
</dbReference>
<gene>
    <name evidence="4" type="ORF">E5163_16835</name>
</gene>
<keyword evidence="2 3" id="KW-0808">Transferase</keyword>
<proteinExistence type="inferred from homology"/>
<reference evidence="4 5" key="1">
    <citation type="journal article" date="2017" name="Int. J. Syst. Evol. Microbiol.">
        <title>Marinicauda algicola sp. nov., isolated from a marine red alga Rhodosorus marinus.</title>
        <authorList>
            <person name="Jeong S.E."/>
            <person name="Jeon S.H."/>
            <person name="Chun B.H."/>
            <person name="Kim D.W."/>
            <person name="Jeon C.O."/>
        </authorList>
    </citation>
    <scope>NUCLEOTIDE SEQUENCE [LARGE SCALE GENOMIC DNA]</scope>
    <source>
        <strain evidence="4 5">JCM 31718</strain>
    </source>
</reference>
<evidence type="ECO:0000313" key="5">
    <source>
        <dbReference type="Proteomes" id="UP000308054"/>
    </source>
</evidence>
<sequence length="102" mass="11094">DPERPIKAYDQAAATLNLLRALASGGYADLHNVHQWTLDFLAGSPAGARYQQYADRISEALAFMRACGVTSDAAPSLEGVDFFTSHEALHLPFEEALTRIDS</sequence>
<comment type="similarity">
    <text evidence="1 3">Belongs to the class-II DAHP synthase family.</text>
</comment>
<dbReference type="EC" id="2.5.1.54" evidence="3"/>